<reference evidence="2" key="1">
    <citation type="journal article" date="2021" name="PeerJ">
        <title>Extensive microbial diversity within the chicken gut microbiome revealed by metagenomics and culture.</title>
        <authorList>
            <person name="Gilroy R."/>
            <person name="Ravi A."/>
            <person name="Getino M."/>
            <person name="Pursley I."/>
            <person name="Horton D.L."/>
            <person name="Alikhan N.F."/>
            <person name="Baker D."/>
            <person name="Gharbi K."/>
            <person name="Hall N."/>
            <person name="Watson M."/>
            <person name="Adriaenssens E.M."/>
            <person name="Foster-Nyarko E."/>
            <person name="Jarju S."/>
            <person name="Secka A."/>
            <person name="Antonio M."/>
            <person name="Oren A."/>
            <person name="Chaudhuri R.R."/>
            <person name="La Ragione R."/>
            <person name="Hildebrand F."/>
            <person name="Pallen M.J."/>
        </authorList>
    </citation>
    <scope>NUCLEOTIDE SEQUENCE</scope>
    <source>
        <strain evidence="2">14975</strain>
    </source>
</reference>
<organism evidence="2 3">
    <name type="scientific">Candidatus Akkermansia intestinigallinarum</name>
    <dbReference type="NCBI Taxonomy" id="2838431"/>
    <lineage>
        <taxon>Bacteria</taxon>
        <taxon>Pseudomonadati</taxon>
        <taxon>Verrucomicrobiota</taxon>
        <taxon>Verrucomicrobiia</taxon>
        <taxon>Verrucomicrobiales</taxon>
        <taxon>Akkermansiaceae</taxon>
        <taxon>Akkermansia</taxon>
    </lineage>
</organism>
<reference evidence="2" key="2">
    <citation type="submission" date="2021-04" db="EMBL/GenBank/DDBJ databases">
        <authorList>
            <person name="Gilroy R."/>
        </authorList>
    </citation>
    <scope>NUCLEOTIDE SEQUENCE</scope>
    <source>
        <strain evidence="2">14975</strain>
    </source>
</reference>
<protein>
    <submittedName>
        <fullName evidence="2">Uncharacterized protein</fullName>
    </submittedName>
</protein>
<keyword evidence="1" id="KW-0812">Transmembrane</keyword>
<dbReference type="AlphaFoldDB" id="A0A9D2AHQ8"/>
<sequence>MFIPTQQERYSKAAKITLLLCVMIPSAVVAWLAGIRQAFVLMFAFMLPIAMPLDWLGFNHTAALIIAAVIEGTGYIALVRAKKLTPKTKLTIAITWGMAFALLLKLFHLYAVWRQVTGLS</sequence>
<evidence type="ECO:0000313" key="3">
    <source>
        <dbReference type="Proteomes" id="UP000823964"/>
    </source>
</evidence>
<proteinExistence type="predicted"/>
<feature type="transmembrane region" description="Helical" evidence="1">
    <location>
        <begin position="16"/>
        <end position="35"/>
    </location>
</feature>
<feature type="transmembrane region" description="Helical" evidence="1">
    <location>
        <begin position="55"/>
        <end position="78"/>
    </location>
</feature>
<gene>
    <name evidence="2" type="ORF">H9862_08540</name>
</gene>
<keyword evidence="1" id="KW-0472">Membrane</keyword>
<evidence type="ECO:0000313" key="2">
    <source>
        <dbReference type="EMBL" id="HIX20630.1"/>
    </source>
</evidence>
<comment type="caution">
    <text evidence="2">The sequence shown here is derived from an EMBL/GenBank/DDBJ whole genome shotgun (WGS) entry which is preliminary data.</text>
</comment>
<evidence type="ECO:0000256" key="1">
    <source>
        <dbReference type="SAM" id="Phobius"/>
    </source>
</evidence>
<keyword evidence="1" id="KW-1133">Transmembrane helix</keyword>
<feature type="transmembrane region" description="Helical" evidence="1">
    <location>
        <begin position="90"/>
        <end position="113"/>
    </location>
</feature>
<accession>A0A9D2AHQ8</accession>
<dbReference type="EMBL" id="DXFQ01000161">
    <property type="protein sequence ID" value="HIX20630.1"/>
    <property type="molecule type" value="Genomic_DNA"/>
</dbReference>
<dbReference type="Proteomes" id="UP000823964">
    <property type="component" value="Unassembled WGS sequence"/>
</dbReference>
<name>A0A9D2AHQ8_9BACT</name>